<evidence type="ECO:0000256" key="1">
    <source>
        <dbReference type="SAM" id="Phobius"/>
    </source>
</evidence>
<dbReference type="EMBL" id="JBGEWD010000009">
    <property type="protein sequence ID" value="MEY8000694.1"/>
    <property type="molecule type" value="Genomic_DNA"/>
</dbReference>
<keyword evidence="1" id="KW-0812">Transmembrane</keyword>
<name>A0ABV4BPI5_9CLOT</name>
<sequence length="341" mass="39132">MRRLKIKNKLKRSLIFLTFIYAFCAFIICFVVISRLNASIVTHNISQVNDANSKASLKEVPNFTMDNVPNGAIDISFSYDDKYCTYLYNSGIYVKEIGTNKLIKKISERSGIRKSILMGNRNIIMYFCILNNKLKVKTYNIENGLITEQKSFAVPKNSAIKSVDYSSATNLIFINLEQISGNNKIDSIYYLNIMKNVRRIYPGHRVNNMLLANNSLALYFEDNNNNLYCHSKPILGVKRAHIIGCDSSDNVYARSLDNKSIIYVVNNNNLIKIRRLNDLNFVGFYTNKNNVYVIYKNYIINLTSNNARLTYNNDLRFIGMGGLNVYFKDSNDHIVGLKRTI</sequence>
<feature type="transmembrane region" description="Helical" evidence="1">
    <location>
        <begin position="12"/>
        <end position="33"/>
    </location>
</feature>
<dbReference type="Proteomes" id="UP001564657">
    <property type="component" value="Unassembled WGS sequence"/>
</dbReference>
<evidence type="ECO:0000313" key="3">
    <source>
        <dbReference type="Proteomes" id="UP001564657"/>
    </source>
</evidence>
<organism evidence="2 3">
    <name type="scientific">Clostridium moutaii</name>
    <dbReference type="NCBI Taxonomy" id="3240932"/>
    <lineage>
        <taxon>Bacteria</taxon>
        <taxon>Bacillati</taxon>
        <taxon>Bacillota</taxon>
        <taxon>Clostridia</taxon>
        <taxon>Eubacteriales</taxon>
        <taxon>Clostridiaceae</taxon>
        <taxon>Clostridium</taxon>
    </lineage>
</organism>
<keyword evidence="1" id="KW-0472">Membrane</keyword>
<proteinExistence type="predicted"/>
<dbReference type="SUPFAM" id="SSF82171">
    <property type="entry name" value="DPP6 N-terminal domain-like"/>
    <property type="match status" value="1"/>
</dbReference>
<evidence type="ECO:0000313" key="2">
    <source>
        <dbReference type="EMBL" id="MEY8000694.1"/>
    </source>
</evidence>
<comment type="caution">
    <text evidence="2">The sequence shown here is derived from an EMBL/GenBank/DDBJ whole genome shotgun (WGS) entry which is preliminary data.</text>
</comment>
<gene>
    <name evidence="2" type="ORF">AB8U03_10865</name>
</gene>
<keyword evidence="3" id="KW-1185">Reference proteome</keyword>
<reference evidence="2 3" key="1">
    <citation type="submission" date="2024-08" db="EMBL/GenBank/DDBJ databases">
        <title>Clostridium lapicellarii sp. nov., and Clostridium renhuaiense sp. nov., two species isolated from the mud in a fermentation cellar used for producing sauce-flavour Chinese liquors.</title>
        <authorList>
            <person name="Yang F."/>
            <person name="Wang H."/>
            <person name="Chen L.Q."/>
            <person name="Zhou N."/>
            <person name="Lu J.J."/>
            <person name="Pu X.X."/>
            <person name="Wan B."/>
            <person name="Wang L."/>
            <person name="Liu S.J."/>
        </authorList>
    </citation>
    <scope>NUCLEOTIDE SEQUENCE [LARGE SCALE GENOMIC DNA]</scope>
    <source>
        <strain evidence="2 3">MT-5</strain>
    </source>
</reference>
<protein>
    <submittedName>
        <fullName evidence="2">Uncharacterized protein</fullName>
    </submittedName>
</protein>
<keyword evidence="1" id="KW-1133">Transmembrane helix</keyword>
<dbReference type="RefSeq" id="WP_369704583.1">
    <property type="nucleotide sequence ID" value="NZ_JBGEWD010000009.1"/>
</dbReference>
<accession>A0ABV4BPI5</accession>